<keyword evidence="3" id="KW-1185">Reference proteome</keyword>
<dbReference type="InterPro" id="IPR029063">
    <property type="entry name" value="SAM-dependent_MTases_sf"/>
</dbReference>
<dbReference type="InterPro" id="IPR050508">
    <property type="entry name" value="Methyltransf_Superfamily"/>
</dbReference>
<comment type="caution">
    <text evidence="2">The sequence shown here is derived from an EMBL/GenBank/DDBJ whole genome shotgun (WGS) entry which is preliminary data.</text>
</comment>
<dbReference type="GO" id="GO:0032259">
    <property type="term" value="P:methylation"/>
    <property type="evidence" value="ECO:0007669"/>
    <property type="project" value="UniProtKB-KW"/>
</dbReference>
<feature type="domain" description="Methyltransferase type 11" evidence="1">
    <location>
        <begin position="60"/>
        <end position="146"/>
    </location>
</feature>
<evidence type="ECO:0000313" key="2">
    <source>
        <dbReference type="EMBL" id="RAP76008.1"/>
    </source>
</evidence>
<sequence length="265" mass="29634">MFPDVRNHPEYRSPQSQPWNEQLAAAAGKYEFTWNQDIEGKPAEDALTEKLAAVMRGKVLDVGCGHGSYTNRWADRVEEIVGFDLTAGYLETAKLAGKPNARFVQGSTKESLPFPDHYFDIAYTKKGPTSWYREGNRVVRPGGTLLLFHPGDGNGEGAELGRCFPGLFDPPAPGTPILDRIVERLEASGLRVNELKRLQETVWIPSAEDILALVCFGQRDTFAEYVRAFCYERIKAEFEKHATGRGIRTTGFYYLIEATPGRQAK</sequence>
<dbReference type="EMBL" id="QLUW01000002">
    <property type="protein sequence ID" value="RAP76008.1"/>
    <property type="molecule type" value="Genomic_DNA"/>
</dbReference>
<dbReference type="PANTHER" id="PTHR42912">
    <property type="entry name" value="METHYLTRANSFERASE"/>
    <property type="match status" value="1"/>
</dbReference>
<dbReference type="OrthoDB" id="5522265at2"/>
<organism evidence="2 3">
    <name type="scientific">Paenibacillus montanisoli</name>
    <dbReference type="NCBI Taxonomy" id="2081970"/>
    <lineage>
        <taxon>Bacteria</taxon>
        <taxon>Bacillati</taxon>
        <taxon>Bacillota</taxon>
        <taxon>Bacilli</taxon>
        <taxon>Bacillales</taxon>
        <taxon>Paenibacillaceae</taxon>
        <taxon>Paenibacillus</taxon>
    </lineage>
</organism>
<gene>
    <name evidence="2" type="ORF">DL346_11320</name>
</gene>
<name>A0A328TZN7_9BACL</name>
<dbReference type="InterPro" id="IPR013216">
    <property type="entry name" value="Methyltransf_11"/>
</dbReference>
<dbReference type="RefSeq" id="WP_112882233.1">
    <property type="nucleotide sequence ID" value="NZ_QLUW01000002.1"/>
</dbReference>
<evidence type="ECO:0000259" key="1">
    <source>
        <dbReference type="Pfam" id="PF08241"/>
    </source>
</evidence>
<accession>A0A328TZN7</accession>
<dbReference type="AlphaFoldDB" id="A0A328TZN7"/>
<dbReference type="Proteomes" id="UP000249260">
    <property type="component" value="Unassembled WGS sequence"/>
</dbReference>
<dbReference type="Gene3D" id="3.40.50.150">
    <property type="entry name" value="Vaccinia Virus protein VP39"/>
    <property type="match status" value="1"/>
</dbReference>
<keyword evidence="2" id="KW-0808">Transferase</keyword>
<keyword evidence="2" id="KW-0489">Methyltransferase</keyword>
<protein>
    <submittedName>
        <fullName evidence="2">SAM-dependent methyltransferase</fullName>
    </submittedName>
</protein>
<dbReference type="Pfam" id="PF08241">
    <property type="entry name" value="Methyltransf_11"/>
    <property type="match status" value="1"/>
</dbReference>
<evidence type="ECO:0000313" key="3">
    <source>
        <dbReference type="Proteomes" id="UP000249260"/>
    </source>
</evidence>
<dbReference type="CDD" id="cd02440">
    <property type="entry name" value="AdoMet_MTases"/>
    <property type="match status" value="1"/>
</dbReference>
<proteinExistence type="predicted"/>
<dbReference type="SUPFAM" id="SSF53335">
    <property type="entry name" value="S-adenosyl-L-methionine-dependent methyltransferases"/>
    <property type="match status" value="1"/>
</dbReference>
<dbReference type="GO" id="GO:0008757">
    <property type="term" value="F:S-adenosylmethionine-dependent methyltransferase activity"/>
    <property type="evidence" value="ECO:0007669"/>
    <property type="project" value="InterPro"/>
</dbReference>
<reference evidence="2 3" key="1">
    <citation type="submission" date="2018-06" db="EMBL/GenBank/DDBJ databases">
        <title>Paenibacillus montanisoli sp. nov., isolated from mountain area soil.</title>
        <authorList>
            <person name="Wu M."/>
        </authorList>
    </citation>
    <scope>NUCLEOTIDE SEQUENCE [LARGE SCALE GENOMIC DNA]</scope>
    <source>
        <strain evidence="2 3">RA17</strain>
    </source>
</reference>